<dbReference type="PRINTS" id="PR00502">
    <property type="entry name" value="NUDIXFAMILY"/>
</dbReference>
<evidence type="ECO:0000256" key="3">
    <source>
        <dbReference type="ARBA" id="ARBA00022842"/>
    </source>
</evidence>
<accession>A0A382QMV8</accession>
<evidence type="ECO:0000256" key="2">
    <source>
        <dbReference type="ARBA" id="ARBA00022801"/>
    </source>
</evidence>
<dbReference type="InterPro" id="IPR020476">
    <property type="entry name" value="Nudix_hydrolase"/>
</dbReference>
<gene>
    <name evidence="5" type="ORF">METZ01_LOCUS339697</name>
</gene>
<evidence type="ECO:0000256" key="1">
    <source>
        <dbReference type="ARBA" id="ARBA00001946"/>
    </source>
</evidence>
<dbReference type="Pfam" id="PF00293">
    <property type="entry name" value="NUDIX"/>
    <property type="match status" value="1"/>
</dbReference>
<evidence type="ECO:0000313" key="5">
    <source>
        <dbReference type="EMBL" id="SVC86843.1"/>
    </source>
</evidence>
<reference evidence="5" key="1">
    <citation type="submission" date="2018-05" db="EMBL/GenBank/DDBJ databases">
        <authorList>
            <person name="Lanie J.A."/>
            <person name="Ng W.-L."/>
            <person name="Kazmierczak K.M."/>
            <person name="Andrzejewski T.M."/>
            <person name="Davidsen T.M."/>
            <person name="Wayne K.J."/>
            <person name="Tettelin H."/>
            <person name="Glass J.I."/>
            <person name="Rusch D."/>
            <person name="Podicherti R."/>
            <person name="Tsui H.-C.T."/>
            <person name="Winkler M.E."/>
        </authorList>
    </citation>
    <scope>NUCLEOTIDE SEQUENCE</scope>
</reference>
<sequence>MDHIEVNFCVRCGNVLEKRERFGAERPVCIKCDYTHFFDPKVAAAMWLTQNNKLLLVRRAIEPAKGLWTIPGGFVDAWETPAETASRECAEETGLRVITSKLLDLVPNQNQSSRAGFVIFYTGQIISGDLKAGDDADAVDWFSINQLPEIAFYATQTMINRWKERQLLS</sequence>
<dbReference type="InterPro" id="IPR000086">
    <property type="entry name" value="NUDIX_hydrolase_dom"/>
</dbReference>
<organism evidence="5">
    <name type="scientific">marine metagenome</name>
    <dbReference type="NCBI Taxonomy" id="408172"/>
    <lineage>
        <taxon>unclassified sequences</taxon>
        <taxon>metagenomes</taxon>
        <taxon>ecological metagenomes</taxon>
    </lineage>
</organism>
<dbReference type="PANTHER" id="PTHR43222:SF2">
    <property type="entry name" value="NUDIX HYDROLASE 23, CHLOROPLASTIC"/>
    <property type="match status" value="1"/>
</dbReference>
<dbReference type="AlphaFoldDB" id="A0A382QMV8"/>
<evidence type="ECO:0000259" key="4">
    <source>
        <dbReference type="PROSITE" id="PS51462"/>
    </source>
</evidence>
<proteinExistence type="predicted"/>
<protein>
    <recommendedName>
        <fullName evidence="4">Nudix hydrolase domain-containing protein</fullName>
    </recommendedName>
</protein>
<comment type="cofactor">
    <cofactor evidence="1">
        <name>Mg(2+)</name>
        <dbReference type="ChEBI" id="CHEBI:18420"/>
    </cofactor>
</comment>
<dbReference type="PANTHER" id="PTHR43222">
    <property type="entry name" value="NUDIX HYDROLASE 23"/>
    <property type="match status" value="1"/>
</dbReference>
<dbReference type="EMBL" id="UINC01115654">
    <property type="protein sequence ID" value="SVC86843.1"/>
    <property type="molecule type" value="Genomic_DNA"/>
</dbReference>
<keyword evidence="2" id="KW-0378">Hydrolase</keyword>
<dbReference type="GO" id="GO:0016787">
    <property type="term" value="F:hydrolase activity"/>
    <property type="evidence" value="ECO:0007669"/>
    <property type="project" value="UniProtKB-KW"/>
</dbReference>
<dbReference type="Gene3D" id="3.90.79.10">
    <property type="entry name" value="Nucleoside Triphosphate Pyrophosphohydrolase"/>
    <property type="match status" value="1"/>
</dbReference>
<name>A0A382QMV8_9ZZZZ</name>
<dbReference type="SUPFAM" id="SSF55811">
    <property type="entry name" value="Nudix"/>
    <property type="match status" value="1"/>
</dbReference>
<feature type="domain" description="Nudix hydrolase" evidence="4">
    <location>
        <begin position="39"/>
        <end position="166"/>
    </location>
</feature>
<dbReference type="PROSITE" id="PS51462">
    <property type="entry name" value="NUDIX"/>
    <property type="match status" value="1"/>
</dbReference>
<keyword evidence="3" id="KW-0460">Magnesium</keyword>
<dbReference type="InterPro" id="IPR015797">
    <property type="entry name" value="NUDIX_hydrolase-like_dom_sf"/>
</dbReference>